<organism evidence="1 2">
    <name type="scientific">Pseudomonas syringae pv. antirrhini</name>
    <dbReference type="NCBI Taxonomy" id="251702"/>
    <lineage>
        <taxon>Bacteria</taxon>
        <taxon>Pseudomonadati</taxon>
        <taxon>Pseudomonadota</taxon>
        <taxon>Gammaproteobacteria</taxon>
        <taxon>Pseudomonadales</taxon>
        <taxon>Pseudomonadaceae</taxon>
        <taxon>Pseudomonas</taxon>
    </lineage>
</organism>
<name>A0A0P9P7E4_9PSED</name>
<accession>A0A0P9P7E4</accession>
<dbReference type="Proteomes" id="UP000050425">
    <property type="component" value="Unassembled WGS sequence"/>
</dbReference>
<sequence>MIKRQVLGLVDPAVVPSGVLIASSLDWGVTVDAYLIDAARMGGRYAAQAYLDRSGEIRDGMTVVTPEVTQISRKGGFLMVRSLSQKDHYVIVTEQS</sequence>
<proteinExistence type="predicted"/>
<dbReference type="PATRIC" id="fig|251702.3.peg.23"/>
<protein>
    <submittedName>
        <fullName evidence="1">Uncharacterized protein</fullName>
    </submittedName>
</protein>
<reference evidence="1 2" key="1">
    <citation type="submission" date="2015-09" db="EMBL/GenBank/DDBJ databases">
        <title>Genome announcement of multiple Pseudomonas syringae strains.</title>
        <authorList>
            <person name="Thakur S."/>
            <person name="Wang P.W."/>
            <person name="Gong Y."/>
            <person name="Weir B.S."/>
            <person name="Guttman D.S."/>
        </authorList>
    </citation>
    <scope>NUCLEOTIDE SEQUENCE [LARGE SCALE GENOMIC DNA]</scope>
    <source>
        <strain evidence="1 2">ICMP4303</strain>
    </source>
</reference>
<evidence type="ECO:0000313" key="2">
    <source>
        <dbReference type="Proteomes" id="UP000050425"/>
    </source>
</evidence>
<dbReference type="EMBL" id="LJPT01000009">
    <property type="protein sequence ID" value="KPW52717.1"/>
    <property type="molecule type" value="Genomic_DNA"/>
</dbReference>
<comment type="caution">
    <text evidence="1">The sequence shown here is derived from an EMBL/GenBank/DDBJ whole genome shotgun (WGS) entry which is preliminary data.</text>
</comment>
<gene>
    <name evidence="1" type="ORF">ALO88_00010</name>
</gene>
<evidence type="ECO:0000313" key="1">
    <source>
        <dbReference type="EMBL" id="KPW52717.1"/>
    </source>
</evidence>
<dbReference type="RefSeq" id="WP_057417543.1">
    <property type="nucleotide sequence ID" value="NZ_LJPT01000009.1"/>
</dbReference>
<dbReference type="AlphaFoldDB" id="A0A0P9P7E4"/>